<accession>A0A3N1D1C0</accession>
<dbReference type="Proteomes" id="UP000272400">
    <property type="component" value="Unassembled WGS sequence"/>
</dbReference>
<sequence length="719" mass="79498">MTGAAENPDQHLTGETTMIDREAVVRRHTVELTAPDPAHVLTVGNGDFAYTADITGMQTFLAFHDQAAAQAERRLAVNTATMATWGWHAMPNPEGFVLDDAMSTYESARGPVRYPDRFDMAAAFGGEVAPEYRAGTWLHLNPQRLDLGRIGLVLRPEAGAAPEEDPAALVNPRQRLDLWTGVLESVFTYAGREVRVTTVADPDRARVAFRVESDLLADGRAAVAVRFPYASDGFFQTSDWSSPDTHRTTLEPLGEAACRFGRVLDDTEYTVRLDRSSGTVEPSGMPHEFAVTASASVLELVASFGPGDGADLGRAGFAGIRAAAEASWRGFWTSGAAIDFAGSTDPRAGELERRVVLSQYLTKVNCAGTNPPQETGLITNSWQGKFHLEMHWWHAAHFAVWGRPELLERSMDWYLSILDSARATARRQHYAGARWPKHVGPDGRESPSDIGALLIWQQPHPLYLLELLHRASGGTERERLVVRFAELVEETALFMASFAEERDGVWHLPAPLLPAQEFYDAKTTEDPAFELAYWWWGLEIAQLWRERLGKDRDDHWRRVQDGLVKPHQREGVYTAIATEPYLKRDDHPSLLCALGVVPATPLVDPAVMEATLLDVRDDWLWDTAWGWDFPVMAMTAARVGRPDLAVDALLADRAKNRYLPTGHTPQIGSLLPVYLPSNGALLSAVSLMAAGWDGTETPSPGFPKDGTWTVRHEGFTPWP</sequence>
<dbReference type="Gene3D" id="1.50.10.10">
    <property type="match status" value="1"/>
</dbReference>
<name>A0A3N1D1C0_9ACTN</name>
<reference evidence="1 2" key="1">
    <citation type="submission" date="2018-11" db="EMBL/GenBank/DDBJ databases">
        <title>Sequencing the genomes of 1000 actinobacteria strains.</title>
        <authorList>
            <person name="Klenk H.-P."/>
        </authorList>
    </citation>
    <scope>NUCLEOTIDE SEQUENCE [LARGE SCALE GENOMIC DNA]</scope>
    <source>
        <strain evidence="1 2">DSM 44254</strain>
    </source>
</reference>
<dbReference type="OrthoDB" id="127395at2"/>
<evidence type="ECO:0008006" key="3">
    <source>
        <dbReference type="Google" id="ProtNLM"/>
    </source>
</evidence>
<gene>
    <name evidence="1" type="ORF">EDD29_4926</name>
</gene>
<dbReference type="InterPro" id="IPR012341">
    <property type="entry name" value="6hp_glycosidase-like_sf"/>
</dbReference>
<dbReference type="EMBL" id="RJKE01000001">
    <property type="protein sequence ID" value="ROO87327.1"/>
    <property type="molecule type" value="Genomic_DNA"/>
</dbReference>
<keyword evidence="2" id="KW-1185">Reference proteome</keyword>
<comment type="caution">
    <text evidence="1">The sequence shown here is derived from an EMBL/GenBank/DDBJ whole genome shotgun (WGS) entry which is preliminary data.</text>
</comment>
<dbReference type="GO" id="GO:0005975">
    <property type="term" value="P:carbohydrate metabolic process"/>
    <property type="evidence" value="ECO:0007669"/>
    <property type="project" value="InterPro"/>
</dbReference>
<dbReference type="AlphaFoldDB" id="A0A3N1D1C0"/>
<evidence type="ECO:0000313" key="1">
    <source>
        <dbReference type="EMBL" id="ROO87327.1"/>
    </source>
</evidence>
<evidence type="ECO:0000313" key="2">
    <source>
        <dbReference type="Proteomes" id="UP000272400"/>
    </source>
</evidence>
<dbReference type="InterPro" id="IPR008928">
    <property type="entry name" value="6-hairpin_glycosidase_sf"/>
</dbReference>
<proteinExistence type="predicted"/>
<dbReference type="RefSeq" id="WP_123666623.1">
    <property type="nucleotide sequence ID" value="NZ_RJKE01000001.1"/>
</dbReference>
<protein>
    <recommendedName>
        <fullName evidence="3">Glycosyl hydrolase family 65</fullName>
    </recommendedName>
</protein>
<dbReference type="SUPFAM" id="SSF48208">
    <property type="entry name" value="Six-hairpin glycosidases"/>
    <property type="match status" value="1"/>
</dbReference>
<organism evidence="1 2">
    <name type="scientific">Actinocorallia herbida</name>
    <dbReference type="NCBI Taxonomy" id="58109"/>
    <lineage>
        <taxon>Bacteria</taxon>
        <taxon>Bacillati</taxon>
        <taxon>Actinomycetota</taxon>
        <taxon>Actinomycetes</taxon>
        <taxon>Streptosporangiales</taxon>
        <taxon>Thermomonosporaceae</taxon>
        <taxon>Actinocorallia</taxon>
    </lineage>
</organism>